<dbReference type="RefSeq" id="WP_014899333.1">
    <property type="nucleotide sequence ID" value="NC_018514.1"/>
</dbReference>
<protein>
    <submittedName>
        <fullName evidence="1">Uncharacterized protein</fullName>
    </submittedName>
</protein>
<organism evidence="1 2">
    <name type="scientific">Burkholderia cepacia GG4</name>
    <dbReference type="NCBI Taxonomy" id="1009846"/>
    <lineage>
        <taxon>Bacteria</taxon>
        <taxon>Pseudomonadati</taxon>
        <taxon>Pseudomonadota</taxon>
        <taxon>Betaproteobacteria</taxon>
        <taxon>Burkholderiales</taxon>
        <taxon>Burkholderiaceae</taxon>
        <taxon>Burkholderia</taxon>
        <taxon>Burkholderia cepacia complex</taxon>
    </lineage>
</organism>
<accession>A0A9W3PBH0</accession>
<dbReference type="EMBL" id="CP003775">
    <property type="protein sequence ID" value="AFQ50565.1"/>
    <property type="molecule type" value="Genomic_DNA"/>
</dbReference>
<evidence type="ECO:0000313" key="1">
    <source>
        <dbReference type="EMBL" id="AFQ50565.1"/>
    </source>
</evidence>
<dbReference type="KEGG" id="bct:GEM_4175"/>
<reference evidence="1 2" key="1">
    <citation type="journal article" date="2012" name="J. Bacteriol.">
        <title>Complete Genome Sequence of Burkholderia sp. Strain GG4, a Betaproteobacterium That Reduces 3-Oxo-N-Acylhomoserine Lactones and Produces Different N-Acylhomoserine Lactones.</title>
        <authorList>
            <person name="Hong K.W."/>
            <person name="Koh C.L."/>
            <person name="Sam C.K."/>
            <person name="Yin W.F."/>
            <person name="Chan K.G."/>
        </authorList>
    </citation>
    <scope>NUCLEOTIDE SEQUENCE [LARGE SCALE GENOMIC DNA]</scope>
    <source>
        <strain evidence="1 2">GG4</strain>
    </source>
</reference>
<dbReference type="AlphaFoldDB" id="A0A9W3PBH0"/>
<evidence type="ECO:0000313" key="2">
    <source>
        <dbReference type="Proteomes" id="UP000032866"/>
    </source>
</evidence>
<sequence>MVAVTVQIPELLMRDGLDKALTDKKTFEEYIVRLIERDLETEEDSEQRDIKINAYVEKMAQRTFTGWGMAQDEFQVQDIFCEAGLGKWESVEANDRKMIGKRYRKAVENVIHTCGQNAQEWKIIFAGKTPQNQAIYQRVYPDGTRPKKLSMGEVLAAIGNSGQPNTLPVGPDTIPVSDGIGIVKDEHRS</sequence>
<gene>
    <name evidence="1" type="ORF">GEM_4175</name>
</gene>
<dbReference type="Proteomes" id="UP000032866">
    <property type="component" value="Chromosome 2"/>
</dbReference>
<proteinExistence type="predicted"/>
<name>A0A9W3PBH0_BURCE</name>